<name>A0A9R1U299_9HYME</name>
<keyword evidence="13 19" id="KW-0460">Magnesium</keyword>
<keyword evidence="8 17" id="KW-0436">Ligase</keyword>
<comment type="cofactor">
    <cofactor evidence="17">
        <name>a monovalent cation</name>
        <dbReference type="ChEBI" id="CHEBI:60242"/>
    </cofactor>
    <text evidence="17">A monovalent cation.</text>
</comment>
<dbReference type="GO" id="GO:0005743">
    <property type="term" value="C:mitochondrial inner membrane"/>
    <property type="evidence" value="ECO:0007669"/>
    <property type="project" value="UniProtKB-SubCell"/>
</dbReference>
<evidence type="ECO:0000313" key="21">
    <source>
        <dbReference type="RefSeq" id="XP_011304527.1"/>
    </source>
</evidence>
<dbReference type="PROSITE" id="PS01011">
    <property type="entry name" value="FOLYLPOLYGLU_SYNT_1"/>
    <property type="match status" value="1"/>
</dbReference>
<keyword evidence="9 19" id="KW-0479">Metal-binding</keyword>
<keyword evidence="7 17" id="KW-0554">One-carbon metabolism</keyword>
<evidence type="ECO:0000256" key="14">
    <source>
        <dbReference type="ARBA" id="ARBA00023128"/>
    </source>
</evidence>
<evidence type="ECO:0000256" key="15">
    <source>
        <dbReference type="ARBA" id="ARBA00023136"/>
    </source>
</evidence>
<feature type="binding site" evidence="19">
    <location>
        <position position="187"/>
    </location>
    <ligand>
        <name>Mg(2+)</name>
        <dbReference type="ChEBI" id="CHEBI:18420"/>
        <label>1</label>
    </ligand>
</feature>
<proteinExistence type="inferred from homology"/>
<keyword evidence="11" id="KW-0999">Mitochondrion inner membrane</keyword>
<dbReference type="GO" id="GO:0005759">
    <property type="term" value="C:mitochondrial matrix"/>
    <property type="evidence" value="ECO:0007669"/>
    <property type="project" value="UniProtKB-SubCell"/>
</dbReference>
<evidence type="ECO:0000256" key="2">
    <source>
        <dbReference type="ARBA" id="ARBA00004305"/>
    </source>
</evidence>
<keyword evidence="20" id="KW-1185">Reference proteome</keyword>
<keyword evidence="12 18" id="KW-0067">ATP-binding</keyword>
<evidence type="ECO:0000256" key="6">
    <source>
        <dbReference type="ARBA" id="ARBA00022490"/>
    </source>
</evidence>
<comment type="catalytic activity">
    <reaction evidence="16 17">
        <text>(6S)-5,6,7,8-tetrahydrofolyl-(gamma-L-Glu)(n) + L-glutamate + ATP = (6S)-5,6,7,8-tetrahydrofolyl-(gamma-L-Glu)(n+1) + ADP + phosphate + H(+)</text>
        <dbReference type="Rhea" id="RHEA:10580"/>
        <dbReference type="Rhea" id="RHEA-COMP:14738"/>
        <dbReference type="Rhea" id="RHEA-COMP:14740"/>
        <dbReference type="ChEBI" id="CHEBI:15378"/>
        <dbReference type="ChEBI" id="CHEBI:29985"/>
        <dbReference type="ChEBI" id="CHEBI:30616"/>
        <dbReference type="ChEBI" id="CHEBI:43474"/>
        <dbReference type="ChEBI" id="CHEBI:141005"/>
        <dbReference type="ChEBI" id="CHEBI:456216"/>
        <dbReference type="EC" id="6.3.2.17"/>
    </reaction>
</comment>
<dbReference type="KEGG" id="fas:105267395"/>
<dbReference type="NCBIfam" id="TIGR01499">
    <property type="entry name" value="folC"/>
    <property type="match status" value="1"/>
</dbReference>
<dbReference type="EC" id="6.3.2.17" evidence="17"/>
<evidence type="ECO:0000256" key="10">
    <source>
        <dbReference type="ARBA" id="ARBA00022741"/>
    </source>
</evidence>
<dbReference type="Gene3D" id="3.40.1190.10">
    <property type="entry name" value="Mur-like, catalytic domain"/>
    <property type="match status" value="1"/>
</dbReference>
<accession>A0A9R1U299</accession>
<comment type="function">
    <text evidence="17">Catalyzes conversion of folates to polyglutamate derivatives allowing concentration of folate compounds in the cell and the intracellular retention of these cofactors, which are important substrates for most of the folate-dependent enzymes that are involved in one-carbon transfer reactions involved in purine, pyrimidine and amino acid synthesis.</text>
</comment>
<dbReference type="CTD" id="32212"/>
<evidence type="ECO:0000256" key="5">
    <source>
        <dbReference type="ARBA" id="ARBA00008276"/>
    </source>
</evidence>
<keyword evidence="10 18" id="KW-0547">Nucleotide-binding</keyword>
<organism evidence="20 21">
    <name type="scientific">Fopius arisanus</name>
    <dbReference type="NCBI Taxonomy" id="64838"/>
    <lineage>
        <taxon>Eukaryota</taxon>
        <taxon>Metazoa</taxon>
        <taxon>Ecdysozoa</taxon>
        <taxon>Arthropoda</taxon>
        <taxon>Hexapoda</taxon>
        <taxon>Insecta</taxon>
        <taxon>Pterygota</taxon>
        <taxon>Neoptera</taxon>
        <taxon>Endopterygota</taxon>
        <taxon>Hymenoptera</taxon>
        <taxon>Apocrita</taxon>
        <taxon>Ichneumonoidea</taxon>
        <taxon>Braconidae</taxon>
        <taxon>Opiinae</taxon>
        <taxon>Fopius</taxon>
    </lineage>
</organism>
<dbReference type="SUPFAM" id="SSF53244">
    <property type="entry name" value="MurD-like peptide ligases, peptide-binding domain"/>
    <property type="match status" value="1"/>
</dbReference>
<evidence type="ECO:0000256" key="18">
    <source>
        <dbReference type="PIRSR" id="PIRSR038895-1"/>
    </source>
</evidence>
<evidence type="ECO:0000256" key="17">
    <source>
        <dbReference type="PIRNR" id="PIRNR038895"/>
    </source>
</evidence>
<feature type="binding site" evidence="18">
    <location>
        <position position="356"/>
    </location>
    <ligand>
        <name>ATP</name>
        <dbReference type="ChEBI" id="CHEBI:30616"/>
    </ligand>
</feature>
<dbReference type="PIRSF" id="PIRSF038895">
    <property type="entry name" value="FPGS"/>
    <property type="match status" value="1"/>
</dbReference>
<dbReference type="GO" id="GO:0005524">
    <property type="term" value="F:ATP binding"/>
    <property type="evidence" value="ECO:0007669"/>
    <property type="project" value="UniProtKB-KW"/>
</dbReference>
<dbReference type="InterPro" id="IPR023600">
    <property type="entry name" value="Folylpolyglutamate_synth_euk"/>
</dbReference>
<evidence type="ECO:0000256" key="13">
    <source>
        <dbReference type="ARBA" id="ARBA00022842"/>
    </source>
</evidence>
<dbReference type="PROSITE" id="PS01012">
    <property type="entry name" value="FOLYLPOLYGLU_SYNT_2"/>
    <property type="match status" value="1"/>
</dbReference>
<evidence type="ECO:0000256" key="16">
    <source>
        <dbReference type="ARBA" id="ARBA00047493"/>
    </source>
</evidence>
<dbReference type="OrthoDB" id="5212574at2759"/>
<dbReference type="SUPFAM" id="SSF53623">
    <property type="entry name" value="MurD-like peptide ligases, catalytic domain"/>
    <property type="match status" value="1"/>
</dbReference>
<evidence type="ECO:0000256" key="8">
    <source>
        <dbReference type="ARBA" id="ARBA00022598"/>
    </source>
</evidence>
<keyword evidence="14" id="KW-0496">Mitochondrion</keyword>
<feature type="binding site" evidence="19">
    <location>
        <position position="118"/>
    </location>
    <ligand>
        <name>Mg(2+)</name>
        <dbReference type="ChEBI" id="CHEBI:18420"/>
        <label>1</label>
    </ligand>
</feature>
<evidence type="ECO:0000256" key="1">
    <source>
        <dbReference type="ARBA" id="ARBA00004273"/>
    </source>
</evidence>
<evidence type="ECO:0000256" key="3">
    <source>
        <dbReference type="ARBA" id="ARBA00004496"/>
    </source>
</evidence>
<dbReference type="GO" id="GO:0006730">
    <property type="term" value="P:one-carbon metabolic process"/>
    <property type="evidence" value="ECO:0007669"/>
    <property type="project" value="UniProtKB-KW"/>
</dbReference>
<evidence type="ECO:0000256" key="11">
    <source>
        <dbReference type="ARBA" id="ARBA00022792"/>
    </source>
</evidence>
<dbReference type="InterPro" id="IPR018109">
    <property type="entry name" value="Folylpolyglutamate_synth_CS"/>
</dbReference>
<evidence type="ECO:0000256" key="9">
    <source>
        <dbReference type="ARBA" id="ARBA00022723"/>
    </source>
</evidence>
<comment type="pathway">
    <text evidence="4 17">Cofactor biosynthesis; tetrahydrofolylpolyglutamate biosynthesis.</text>
</comment>
<evidence type="ECO:0000256" key="12">
    <source>
        <dbReference type="ARBA" id="ARBA00022840"/>
    </source>
</evidence>
<evidence type="ECO:0000313" key="20">
    <source>
        <dbReference type="Proteomes" id="UP000694866"/>
    </source>
</evidence>
<protein>
    <recommendedName>
        <fullName evidence="17">Folylpolyglutamate synthase</fullName>
        <ecNumber evidence="17">6.3.2.17</ecNumber>
    </recommendedName>
    <alternativeName>
        <fullName evidence="17">Folylpoly-gamma-glutamate synthetase</fullName>
    </alternativeName>
    <alternativeName>
        <fullName evidence="17">Tetrahydrofolylpolyglutamate synthase</fullName>
    </alternativeName>
</protein>
<dbReference type="InterPro" id="IPR036615">
    <property type="entry name" value="Mur_ligase_C_dom_sf"/>
</dbReference>
<dbReference type="PANTHER" id="PTHR11136:SF5">
    <property type="entry name" value="FOLYLPOLYGLUTAMATE SYNTHASE, MITOCHONDRIAL"/>
    <property type="match status" value="1"/>
</dbReference>
<feature type="binding site" evidence="19">
    <location>
        <position position="215"/>
    </location>
    <ligand>
        <name>Mg(2+)</name>
        <dbReference type="ChEBI" id="CHEBI:18420"/>
        <label>1</label>
    </ligand>
</feature>
<dbReference type="Proteomes" id="UP000694866">
    <property type="component" value="Unplaced"/>
</dbReference>
<dbReference type="InterPro" id="IPR036565">
    <property type="entry name" value="Mur-like_cat_sf"/>
</dbReference>
<keyword evidence="6" id="KW-0963">Cytoplasm</keyword>
<dbReference type="Gene3D" id="3.90.190.20">
    <property type="entry name" value="Mur ligase, C-terminal domain"/>
    <property type="match status" value="1"/>
</dbReference>
<dbReference type="GO" id="GO:0005829">
    <property type="term" value="C:cytosol"/>
    <property type="evidence" value="ECO:0007669"/>
    <property type="project" value="TreeGrafter"/>
</dbReference>
<evidence type="ECO:0000256" key="19">
    <source>
        <dbReference type="PIRSR" id="PIRSR038895-2"/>
    </source>
</evidence>
<gene>
    <name evidence="21" type="primary">LOC105267395</name>
</gene>
<keyword evidence="15" id="KW-0472">Membrane</keyword>
<dbReference type="PANTHER" id="PTHR11136">
    <property type="entry name" value="FOLYLPOLYGLUTAMATE SYNTHASE-RELATED"/>
    <property type="match status" value="1"/>
</dbReference>
<comment type="subcellular location">
    <subcellularLocation>
        <location evidence="3">Cytoplasm</location>
    </subcellularLocation>
    <subcellularLocation>
        <location evidence="1">Mitochondrion inner membrane</location>
    </subcellularLocation>
    <subcellularLocation>
        <location evidence="2">Mitochondrion matrix</location>
    </subcellularLocation>
</comment>
<evidence type="ECO:0000256" key="4">
    <source>
        <dbReference type="ARBA" id="ARBA00005150"/>
    </source>
</evidence>
<dbReference type="AlphaFoldDB" id="A0A9R1U299"/>
<evidence type="ECO:0000256" key="7">
    <source>
        <dbReference type="ARBA" id="ARBA00022563"/>
    </source>
</evidence>
<dbReference type="GO" id="GO:0046872">
    <property type="term" value="F:metal ion binding"/>
    <property type="evidence" value="ECO:0007669"/>
    <property type="project" value="UniProtKB-KW"/>
</dbReference>
<dbReference type="GO" id="GO:0004326">
    <property type="term" value="F:tetrahydrofolylpolyglutamate synthase activity"/>
    <property type="evidence" value="ECO:0007669"/>
    <property type="project" value="UniProtKB-EC"/>
</dbReference>
<dbReference type="GeneID" id="105267395"/>
<feature type="binding site" evidence="18">
    <location>
        <position position="342"/>
    </location>
    <ligand>
        <name>ATP</name>
        <dbReference type="ChEBI" id="CHEBI:30616"/>
    </ligand>
</feature>
<comment type="similarity">
    <text evidence="5 17">Belongs to the folylpolyglutamate synthase family.</text>
</comment>
<reference evidence="21" key="1">
    <citation type="submission" date="2025-08" db="UniProtKB">
        <authorList>
            <consortium name="RefSeq"/>
        </authorList>
    </citation>
    <scope>IDENTIFICATION</scope>
    <source>
        <strain evidence="21">USDA-PBARC FA_bdor</strain>
        <tissue evidence="21">Whole organism</tissue>
    </source>
</reference>
<dbReference type="InterPro" id="IPR001645">
    <property type="entry name" value="Folylpolyglutamate_synth"/>
</dbReference>
<sequence>MTNQFPKCFPRIQSSLRLIQRVMQTNGSSSNSTYQDAVRALNSLQTNASYIRTAPKHNAINTTLQDTHKYLARSGLSVEDLDSLSIIHISGTKGKGSTCALVESILRSHGYRTALYTSPHLISVRERIRINGIPISEEDFSKHFWRLYNSLYLRRERPEDMPLYFKFLTILMFHIFLKSTVDVAIIEVGIGGEYDCTNVIRSPVCTGVTLLGLDHTSMLGDDLSCIAWQKSGIFKEKAPAFTVKQPLEAMEVLTRRAVERKCHLSVVPDLSAYQWTRFPPDIGILGDVQLENASLAVKLVETWIKSARTQKNENFIPQNGLCQGFDMKRVELGLKTCRWPGRTQVLMGKSSDYYLDGAHTTDSMRACIQWFKKTQENKNSKKILIFNSTGNRDSSQHLEILRKIPFARAFFVPNVSGKKCADQENLTITSEEQIRNCQFHCDIWGKGGVTGKTVLEALEIIREEFREERVQVLITGSLHLVGAALNVLNPELTWKTDF</sequence>
<dbReference type="RefSeq" id="XP_011304527.1">
    <property type="nucleotide sequence ID" value="XM_011306225.1"/>
</dbReference>